<dbReference type="EC" id="2.7.7.65" evidence="2"/>
<gene>
    <name evidence="2" type="ORF">EYB53_021940</name>
</gene>
<dbReference type="RefSeq" id="WP_135481102.1">
    <property type="nucleotide sequence ID" value="NZ_SIJK02000067.1"/>
</dbReference>
<evidence type="ECO:0000313" key="3">
    <source>
        <dbReference type="Proteomes" id="UP001193081"/>
    </source>
</evidence>
<dbReference type="NCBIfam" id="TIGR00254">
    <property type="entry name" value="GGDEF"/>
    <property type="match status" value="1"/>
</dbReference>
<dbReference type="Pfam" id="PF00990">
    <property type="entry name" value="GGDEF"/>
    <property type="match status" value="1"/>
</dbReference>
<organism evidence="2 3">
    <name type="scientific">Candidatus Chloroploca mongolica</name>
    <dbReference type="NCBI Taxonomy" id="2528176"/>
    <lineage>
        <taxon>Bacteria</taxon>
        <taxon>Bacillati</taxon>
        <taxon>Chloroflexota</taxon>
        <taxon>Chloroflexia</taxon>
        <taxon>Chloroflexales</taxon>
        <taxon>Chloroflexineae</taxon>
        <taxon>Oscillochloridaceae</taxon>
        <taxon>Candidatus Chloroploca</taxon>
    </lineage>
</organism>
<comment type="caution">
    <text evidence="2">The sequence shown here is derived from an EMBL/GenBank/DDBJ whole genome shotgun (WGS) entry which is preliminary data.</text>
</comment>
<proteinExistence type="predicted"/>
<dbReference type="InterPro" id="IPR000160">
    <property type="entry name" value="GGDEF_dom"/>
</dbReference>
<dbReference type="GO" id="GO:0052621">
    <property type="term" value="F:diguanylate cyclase activity"/>
    <property type="evidence" value="ECO:0007669"/>
    <property type="project" value="UniProtKB-EC"/>
</dbReference>
<dbReference type="SUPFAM" id="SSF55073">
    <property type="entry name" value="Nucleotide cyclase"/>
    <property type="match status" value="1"/>
</dbReference>
<evidence type="ECO:0000259" key="1">
    <source>
        <dbReference type="PROSITE" id="PS50887"/>
    </source>
</evidence>
<dbReference type="PROSITE" id="PS50887">
    <property type="entry name" value="GGDEF"/>
    <property type="match status" value="1"/>
</dbReference>
<dbReference type="PANTHER" id="PTHR46663">
    <property type="entry name" value="DIGUANYLATE CYCLASE DGCT-RELATED"/>
    <property type="match status" value="1"/>
</dbReference>
<sequence length="388" mass="43779">MSRHWPNQQGYLNAALRTVQYLASLTVQQDIWSEVGKVFVNFWGADVVTFGRAQDDGSITYHHWTYADHDVGTNLTSLITNLSRTVAHEQSIGAEVQEAVQEVFESGFFASRIVATPESLSLAFLPVNQENQITAVLLVGYRIAEPFPRELLNIYLAMTVLLGTTATRLASEIEIRQHREHLENLVKERTTRLLAINERLQQEIADRKRAEQIIKEMAYQDALTGLPNRRLFNDRLAIAMANAQRKQQKLAVMLLDIDRFKQINDTLGHSVGDQLLQALGQRLSTLIRRSDTAARLGGDEFILILTEIITFQNATAIAEKIQAALHKDFYLDNHRLTITSSLGIALFPDDGTDAETLLKHADSAMYQAKEAGYGEYRCWQPLSREAQE</sequence>
<dbReference type="Gene3D" id="3.30.70.270">
    <property type="match status" value="1"/>
</dbReference>
<keyword evidence="2" id="KW-0548">Nucleotidyltransferase</keyword>
<name>A0ABS4DG91_9CHLR</name>
<dbReference type="InterPro" id="IPR043128">
    <property type="entry name" value="Rev_trsase/Diguanyl_cyclase"/>
</dbReference>
<dbReference type="PANTHER" id="PTHR46663:SF2">
    <property type="entry name" value="GGDEF DOMAIN-CONTAINING PROTEIN"/>
    <property type="match status" value="1"/>
</dbReference>
<accession>A0ABS4DG91</accession>
<keyword evidence="3" id="KW-1185">Reference proteome</keyword>
<dbReference type="InterPro" id="IPR029787">
    <property type="entry name" value="Nucleotide_cyclase"/>
</dbReference>
<dbReference type="SMART" id="SM00267">
    <property type="entry name" value="GGDEF"/>
    <property type="match status" value="1"/>
</dbReference>
<dbReference type="InterPro" id="IPR052163">
    <property type="entry name" value="DGC-Regulatory_Protein"/>
</dbReference>
<dbReference type="EMBL" id="SIJK02000067">
    <property type="protein sequence ID" value="MBP1468389.1"/>
    <property type="molecule type" value="Genomic_DNA"/>
</dbReference>
<dbReference type="CDD" id="cd01949">
    <property type="entry name" value="GGDEF"/>
    <property type="match status" value="1"/>
</dbReference>
<reference evidence="2 3" key="1">
    <citation type="submission" date="2021-03" db="EMBL/GenBank/DDBJ databases">
        <authorList>
            <person name="Grouzdev D.S."/>
        </authorList>
    </citation>
    <scope>NUCLEOTIDE SEQUENCE [LARGE SCALE GENOMIC DNA]</scope>
    <source>
        <strain evidence="2 3">M50-1</strain>
    </source>
</reference>
<feature type="domain" description="GGDEF" evidence="1">
    <location>
        <begin position="248"/>
        <end position="381"/>
    </location>
</feature>
<keyword evidence="2" id="KW-0808">Transferase</keyword>
<evidence type="ECO:0000313" key="2">
    <source>
        <dbReference type="EMBL" id="MBP1468389.1"/>
    </source>
</evidence>
<dbReference type="Proteomes" id="UP001193081">
    <property type="component" value="Unassembled WGS sequence"/>
</dbReference>
<protein>
    <submittedName>
        <fullName evidence="2">Diguanylate cyclase</fullName>
        <ecNumber evidence="2">2.7.7.65</ecNumber>
    </submittedName>
</protein>